<evidence type="ECO:0000256" key="2">
    <source>
        <dbReference type="ARBA" id="ARBA00012758"/>
    </source>
</evidence>
<dbReference type="InterPro" id="IPR001362">
    <property type="entry name" value="Glyco_hydro_32"/>
</dbReference>
<keyword evidence="3" id="KW-0378">Hydrolase</keyword>
<dbReference type="EC" id="3.2.1.26" evidence="2"/>
<dbReference type="Gene3D" id="2.60.120.560">
    <property type="entry name" value="Exo-inulinase, domain 1"/>
    <property type="match status" value="1"/>
</dbReference>
<dbReference type="CDD" id="cd18609">
    <property type="entry name" value="GH32-like"/>
    <property type="match status" value="1"/>
</dbReference>
<dbReference type="InterPro" id="IPR051214">
    <property type="entry name" value="GH32_Enzymes"/>
</dbReference>
<feature type="domain" description="Glycosyl hydrolase family 32 N-terminal" evidence="6">
    <location>
        <begin position="17"/>
        <end position="123"/>
    </location>
</feature>
<comment type="similarity">
    <text evidence="1">Belongs to the glycosyl hydrolase 32 family.</text>
</comment>
<organism evidence="7 8">
    <name type="scientific">Gimesia alba</name>
    <dbReference type="NCBI Taxonomy" id="2527973"/>
    <lineage>
        <taxon>Bacteria</taxon>
        <taxon>Pseudomonadati</taxon>
        <taxon>Planctomycetota</taxon>
        <taxon>Planctomycetia</taxon>
        <taxon>Planctomycetales</taxon>
        <taxon>Planctomycetaceae</taxon>
        <taxon>Gimesia</taxon>
    </lineage>
</organism>
<dbReference type="Pfam" id="PF00251">
    <property type="entry name" value="Glyco_hydro_32N"/>
    <property type="match status" value="1"/>
</dbReference>
<dbReference type="InterPro" id="IPR023296">
    <property type="entry name" value="Glyco_hydro_beta-prop_sf"/>
</dbReference>
<dbReference type="SMART" id="SM00640">
    <property type="entry name" value="Glyco_32"/>
    <property type="match status" value="1"/>
</dbReference>
<dbReference type="GO" id="GO:0004564">
    <property type="term" value="F:beta-fructofuranosidase activity"/>
    <property type="evidence" value="ECO:0007669"/>
    <property type="project" value="UniProtKB-EC"/>
</dbReference>
<feature type="region of interest" description="Disordered" evidence="5">
    <location>
        <begin position="517"/>
        <end position="536"/>
    </location>
</feature>
<dbReference type="AlphaFoldDB" id="A0A517RPS2"/>
<evidence type="ECO:0000259" key="6">
    <source>
        <dbReference type="Pfam" id="PF00251"/>
    </source>
</evidence>
<dbReference type="InterPro" id="IPR013148">
    <property type="entry name" value="Glyco_hydro_32_N"/>
</dbReference>
<dbReference type="Proteomes" id="UP000317171">
    <property type="component" value="Chromosome"/>
</dbReference>
<sequence length="536" mass="61687">MFSESTWSRKSIGDVDVVYHDGLYHLFHLVLPNHDFIAHAISDNALNWRRVDNALFIGDPGSWDDLMLWTMHVSPDPHQPGRWRMFYTGVSRRDQGKKQRLGMAVSDDLFHWQKADTNWVDERGHSDPQIVKEVRERLRSSISNNIKAKQNPESCIPLKPDSQYYESSVDSERGWVSFRDPFYFREEDQGWLLMAARVNEGPLIRRGCVGLMEEVSPNQFRALPPLHAPMMYDDIEVPNLFQIDGDYYLIGSLREDAKIRYWHTKDLEQPWQNYYDNVLLAKGNYAGRICQDDKGILLWNFYVNDPLDRTTNNLLPPPKRLVKRRNGQLRLKTFEGIESRVTGPLNSRCLHTLKGARDEAYFCLINSSLEVISQAGFQGFVFDEEINCFQMRCRFSMKGAGKCGILCRVDPETHDGYYVSLDLIKGIAQYRSWKTGPEKSGEHMMQFQSLQDGFWSSADPRDVDVKLISFGSYHELSIDGNIILSLANEDFSSGLLGFYVESASLHIDHLDVQHLKSPTQTDEHLTTGWAAEGQEK</sequence>
<gene>
    <name evidence="7" type="ORF">Pan241w_59930</name>
</gene>
<accession>A0A517RPS2</accession>
<evidence type="ECO:0000313" key="7">
    <source>
        <dbReference type="EMBL" id="QDT45865.1"/>
    </source>
</evidence>
<reference evidence="7 8" key="1">
    <citation type="submission" date="2019-02" db="EMBL/GenBank/DDBJ databases">
        <title>Deep-cultivation of Planctomycetes and their phenomic and genomic characterization uncovers novel biology.</title>
        <authorList>
            <person name="Wiegand S."/>
            <person name="Jogler M."/>
            <person name="Boedeker C."/>
            <person name="Pinto D."/>
            <person name="Vollmers J."/>
            <person name="Rivas-Marin E."/>
            <person name="Kohn T."/>
            <person name="Peeters S.H."/>
            <person name="Heuer A."/>
            <person name="Rast P."/>
            <person name="Oberbeckmann S."/>
            <person name="Bunk B."/>
            <person name="Jeske O."/>
            <person name="Meyerdierks A."/>
            <person name="Storesund J.E."/>
            <person name="Kallscheuer N."/>
            <person name="Luecker S."/>
            <person name="Lage O.M."/>
            <person name="Pohl T."/>
            <person name="Merkel B.J."/>
            <person name="Hornburger P."/>
            <person name="Mueller R.-W."/>
            <person name="Bruemmer F."/>
            <person name="Labrenz M."/>
            <person name="Spormann A.M."/>
            <person name="Op den Camp H."/>
            <person name="Overmann J."/>
            <person name="Amann R."/>
            <person name="Jetten M.S.M."/>
            <person name="Mascher T."/>
            <person name="Medema M.H."/>
            <person name="Devos D.P."/>
            <person name="Kaster A.-K."/>
            <person name="Ovreas L."/>
            <person name="Rohde M."/>
            <person name="Galperin M.Y."/>
            <person name="Jogler C."/>
        </authorList>
    </citation>
    <scope>NUCLEOTIDE SEQUENCE [LARGE SCALE GENOMIC DNA]</scope>
    <source>
        <strain evidence="7 8">Pan241w</strain>
    </source>
</reference>
<dbReference type="Gene3D" id="2.115.10.20">
    <property type="entry name" value="Glycosyl hydrolase domain, family 43"/>
    <property type="match status" value="1"/>
</dbReference>
<dbReference type="GO" id="GO:0005975">
    <property type="term" value="P:carbohydrate metabolic process"/>
    <property type="evidence" value="ECO:0007669"/>
    <property type="project" value="InterPro"/>
</dbReference>
<dbReference type="SUPFAM" id="SSF75005">
    <property type="entry name" value="Arabinanase/levansucrase/invertase"/>
    <property type="match status" value="1"/>
</dbReference>
<name>A0A517RPS2_9PLAN</name>
<dbReference type="RefSeq" id="WP_145222889.1">
    <property type="nucleotide sequence ID" value="NZ_CP036269.1"/>
</dbReference>
<dbReference type="PANTHER" id="PTHR43101:SF1">
    <property type="entry name" value="BETA-FRUCTOSIDASE"/>
    <property type="match status" value="1"/>
</dbReference>
<evidence type="ECO:0000256" key="5">
    <source>
        <dbReference type="SAM" id="MobiDB-lite"/>
    </source>
</evidence>
<evidence type="ECO:0000256" key="3">
    <source>
        <dbReference type="ARBA" id="ARBA00022801"/>
    </source>
</evidence>
<dbReference type="EMBL" id="CP036269">
    <property type="protein sequence ID" value="QDT45865.1"/>
    <property type="molecule type" value="Genomic_DNA"/>
</dbReference>
<dbReference type="PANTHER" id="PTHR43101">
    <property type="entry name" value="BETA-FRUCTOSIDASE"/>
    <property type="match status" value="1"/>
</dbReference>
<dbReference type="OrthoDB" id="9759709at2"/>
<evidence type="ECO:0000313" key="8">
    <source>
        <dbReference type="Proteomes" id="UP000317171"/>
    </source>
</evidence>
<keyword evidence="4" id="KW-0326">Glycosidase</keyword>
<proteinExistence type="inferred from homology"/>
<evidence type="ECO:0000256" key="1">
    <source>
        <dbReference type="ARBA" id="ARBA00009902"/>
    </source>
</evidence>
<protein>
    <recommendedName>
        <fullName evidence="2">beta-fructofuranosidase</fullName>
        <ecNumber evidence="2">3.2.1.26</ecNumber>
    </recommendedName>
</protein>
<dbReference type="KEGG" id="gaz:Pan241w_59930"/>
<keyword evidence="8" id="KW-1185">Reference proteome</keyword>
<evidence type="ECO:0000256" key="4">
    <source>
        <dbReference type="ARBA" id="ARBA00023295"/>
    </source>
</evidence>